<dbReference type="SUPFAM" id="SSF51206">
    <property type="entry name" value="cAMP-binding domain-like"/>
    <property type="match status" value="1"/>
</dbReference>
<dbReference type="SMART" id="SM00100">
    <property type="entry name" value="cNMP"/>
    <property type="match status" value="1"/>
</dbReference>
<reference evidence="3 4" key="1">
    <citation type="journal article" date="2015" name="Sci. Rep.">
        <title>Genome of the facultative scuticociliatosis pathogen Pseudocohnilembus persalinus provides insight into its virulence through horizontal gene transfer.</title>
        <authorList>
            <person name="Xiong J."/>
            <person name="Wang G."/>
            <person name="Cheng J."/>
            <person name="Tian M."/>
            <person name="Pan X."/>
            <person name="Warren A."/>
            <person name="Jiang C."/>
            <person name="Yuan D."/>
            <person name="Miao W."/>
        </authorList>
    </citation>
    <scope>NUCLEOTIDE SEQUENCE [LARGE SCALE GENOMIC DNA]</scope>
    <source>
        <strain evidence="3">36N120E</strain>
    </source>
</reference>
<feature type="domain" description="Cyclic nucleotide-binding" evidence="2">
    <location>
        <begin position="302"/>
        <end position="408"/>
    </location>
</feature>
<feature type="compositionally biased region" description="Polar residues" evidence="1">
    <location>
        <begin position="58"/>
        <end position="68"/>
    </location>
</feature>
<dbReference type="PROSITE" id="PS50042">
    <property type="entry name" value="CNMP_BINDING_3"/>
    <property type="match status" value="1"/>
</dbReference>
<dbReference type="InterPro" id="IPR014710">
    <property type="entry name" value="RmlC-like_jellyroll"/>
</dbReference>
<dbReference type="Gene3D" id="2.60.120.10">
    <property type="entry name" value="Jelly Rolls"/>
    <property type="match status" value="1"/>
</dbReference>
<dbReference type="Pfam" id="PF07885">
    <property type="entry name" value="Ion_trans_2"/>
    <property type="match status" value="1"/>
</dbReference>
<dbReference type="GO" id="GO:0005886">
    <property type="term" value="C:plasma membrane"/>
    <property type="evidence" value="ECO:0007669"/>
    <property type="project" value="TreeGrafter"/>
</dbReference>
<dbReference type="EMBL" id="LDAU01000091">
    <property type="protein sequence ID" value="KRX06829.1"/>
    <property type="molecule type" value="Genomic_DNA"/>
</dbReference>
<feature type="region of interest" description="Disordered" evidence="1">
    <location>
        <begin position="45"/>
        <end position="68"/>
    </location>
</feature>
<sequence length="646" mass="76866">MEGAGQRKSIFNKKNNIKIKKDTESDISSPQISEQEIYIGINQMKTRDHGGDPRHKVQGNQKEGLNNQNEGNSIEINLSIQKILVLTKMLRFSKKMKEFSRSYLSRNGKKKYMKIINDLSFVEKEFSYNFWFLKSKTSYLEKNSNESITNWIELVNFQFSPKWYNYYMESFYYCVVTMSTVGYGDIVPITQIEKLFSIFILIMSSGVFAYSVNTIGTIFRDIQLQTAKYKKKKYEIIQYMRKRKINPKQQLRALKELEFLFQQQENEHMKGLEVLQMLSKNIQSEICVSYYGEFLKNSKFAKIAGFSKQFIEDTAKKMQETSLVPEQVLINQDTLNERLYFLVEGQLDFYLKQNQCDQTSETKIGKIDQKQEIGLIQFYNGLKNQYEIRSRHMSRLIFIEKEQLLQVLNKYPLDLERFHQIKDNLRYGPYNLEENCLICNSWVHQTKNCPFTNCRFPKTQIILRENFKNKYSERDEQFKRYKLSTFNALGEKKKVRKDLVQFRTNMVIDQLGLDEFEFDDELNDMEFYYEIPKLTYIEEINEYLANFDESESDLLELETQSEFQDQFLKKSLDTFSQMKSWQKMVSNNKLDEQFAPQMYQDDENGIYRKRKINSNLAVYDISPYQKARSQHSRNSKNATIKISSIY</sequence>
<dbReference type="AlphaFoldDB" id="A0A0V0QXL3"/>
<accession>A0A0V0QXL3</accession>
<dbReference type="SUPFAM" id="SSF81324">
    <property type="entry name" value="Voltage-gated potassium channels"/>
    <property type="match status" value="1"/>
</dbReference>
<dbReference type="InterPro" id="IPR018490">
    <property type="entry name" value="cNMP-bd_dom_sf"/>
</dbReference>
<comment type="caution">
    <text evidence="3">The sequence shown here is derived from an EMBL/GenBank/DDBJ whole genome shotgun (WGS) entry which is preliminary data.</text>
</comment>
<dbReference type="GO" id="GO:0005249">
    <property type="term" value="F:voltage-gated potassium channel activity"/>
    <property type="evidence" value="ECO:0007669"/>
    <property type="project" value="TreeGrafter"/>
</dbReference>
<gene>
    <name evidence="3" type="ORF">PPERSA_11474</name>
</gene>
<dbReference type="Proteomes" id="UP000054937">
    <property type="component" value="Unassembled WGS sequence"/>
</dbReference>
<evidence type="ECO:0000256" key="1">
    <source>
        <dbReference type="SAM" id="MobiDB-lite"/>
    </source>
</evidence>
<keyword evidence="4" id="KW-1185">Reference proteome</keyword>
<dbReference type="OrthoDB" id="415460at2759"/>
<protein>
    <submittedName>
        <fullName evidence="3">Cyclic nucleotide-binding protein</fullName>
    </submittedName>
</protein>
<dbReference type="InterPro" id="IPR000595">
    <property type="entry name" value="cNMP-bd_dom"/>
</dbReference>
<dbReference type="PANTHER" id="PTHR10217:SF435">
    <property type="entry name" value="POTASSIUM VOLTAGE-GATED CHANNEL PROTEIN EAG"/>
    <property type="match status" value="1"/>
</dbReference>
<dbReference type="GO" id="GO:0042391">
    <property type="term" value="P:regulation of membrane potential"/>
    <property type="evidence" value="ECO:0007669"/>
    <property type="project" value="TreeGrafter"/>
</dbReference>
<feature type="compositionally biased region" description="Basic and acidic residues" evidence="1">
    <location>
        <begin position="45"/>
        <end position="55"/>
    </location>
</feature>
<name>A0A0V0QXL3_PSEPJ</name>
<evidence type="ECO:0000259" key="2">
    <source>
        <dbReference type="PROSITE" id="PS50042"/>
    </source>
</evidence>
<organism evidence="3 4">
    <name type="scientific">Pseudocohnilembus persalinus</name>
    <name type="common">Ciliate</name>
    <dbReference type="NCBI Taxonomy" id="266149"/>
    <lineage>
        <taxon>Eukaryota</taxon>
        <taxon>Sar</taxon>
        <taxon>Alveolata</taxon>
        <taxon>Ciliophora</taxon>
        <taxon>Intramacronucleata</taxon>
        <taxon>Oligohymenophorea</taxon>
        <taxon>Scuticociliatia</taxon>
        <taxon>Philasterida</taxon>
        <taxon>Pseudocohnilembidae</taxon>
        <taxon>Pseudocohnilembus</taxon>
    </lineage>
</organism>
<proteinExistence type="predicted"/>
<dbReference type="InterPro" id="IPR013099">
    <property type="entry name" value="K_chnl_dom"/>
</dbReference>
<dbReference type="InParanoid" id="A0A0V0QXL3"/>
<evidence type="ECO:0000313" key="4">
    <source>
        <dbReference type="Proteomes" id="UP000054937"/>
    </source>
</evidence>
<dbReference type="FunCoup" id="A0A0V0QXL3">
    <property type="interactions" value="1"/>
</dbReference>
<evidence type="ECO:0000313" key="3">
    <source>
        <dbReference type="EMBL" id="KRX06829.1"/>
    </source>
</evidence>
<dbReference type="Gene3D" id="1.10.287.70">
    <property type="match status" value="1"/>
</dbReference>
<dbReference type="PANTHER" id="PTHR10217">
    <property type="entry name" value="VOLTAGE AND LIGAND GATED POTASSIUM CHANNEL"/>
    <property type="match status" value="1"/>
</dbReference>
<dbReference type="InterPro" id="IPR050818">
    <property type="entry name" value="KCNH_animal-type"/>
</dbReference>